<organism evidence="2 3">
    <name type="scientific">Cytobacillus firmus</name>
    <name type="common">Bacillus firmus</name>
    <dbReference type="NCBI Taxonomy" id="1399"/>
    <lineage>
        <taxon>Bacteria</taxon>
        <taxon>Bacillati</taxon>
        <taxon>Bacillota</taxon>
        <taxon>Bacilli</taxon>
        <taxon>Bacillales</taxon>
        <taxon>Bacillaceae</taxon>
        <taxon>Cytobacillus</taxon>
    </lineage>
</organism>
<evidence type="ECO:0000313" key="2">
    <source>
        <dbReference type="EMBL" id="RBP94750.1"/>
    </source>
</evidence>
<reference evidence="2 3" key="1">
    <citation type="submission" date="2018-06" db="EMBL/GenBank/DDBJ databases">
        <title>Freshwater and sediment microbial communities from various areas in North America, analyzing microbe dynamics in response to fracking.</title>
        <authorList>
            <person name="Lamendella R."/>
        </authorList>
    </citation>
    <scope>NUCLEOTIDE SEQUENCE [LARGE SCALE GENOMIC DNA]</scope>
    <source>
        <strain evidence="2 3">14_TX</strain>
    </source>
</reference>
<dbReference type="OrthoDB" id="5184303at2"/>
<dbReference type="InterPro" id="IPR029471">
    <property type="entry name" value="HNH_5"/>
</dbReference>
<gene>
    <name evidence="2" type="ORF">DFO70_104393</name>
</gene>
<comment type="caution">
    <text evidence="2">The sequence shown here is derived from an EMBL/GenBank/DDBJ whole genome shotgun (WGS) entry which is preliminary data.</text>
</comment>
<accession>A0A366JZB4</accession>
<sequence>MSGLVTCAYCKNPTKRANGDGEHPIPEAIGSPIKNKEICQKCNDDANTLIDTKYIEDKFIDFIRRFAAAKNKKKKRLTYSEAALFDGEVKAHYGEGGIYFELTPDKMAELQTIFGHDEILPLKEVKFTDEEIIKKEHAKMLLGLTSKYLPDFIISKTADFLRNIIWGKQVVGEIPEHNLLIIREEISRDIQDEDLIKYIDEYGYHFFGYFTNDEGQLEIYLEIFGCFYAYIKTIEKNWDKDINKKMVINPYFKKTIIDGPWTF</sequence>
<keyword evidence="3" id="KW-1185">Reference proteome</keyword>
<dbReference type="AlphaFoldDB" id="A0A366JZB4"/>
<evidence type="ECO:0000313" key="3">
    <source>
        <dbReference type="Proteomes" id="UP000252731"/>
    </source>
</evidence>
<dbReference type="Proteomes" id="UP000252731">
    <property type="component" value="Unassembled WGS sequence"/>
</dbReference>
<dbReference type="Pfam" id="PF14279">
    <property type="entry name" value="HNH_5"/>
    <property type="match status" value="1"/>
</dbReference>
<dbReference type="GO" id="GO:0004519">
    <property type="term" value="F:endonuclease activity"/>
    <property type="evidence" value="ECO:0007669"/>
    <property type="project" value="UniProtKB-KW"/>
</dbReference>
<name>A0A366JZB4_CYTFI</name>
<evidence type="ECO:0000259" key="1">
    <source>
        <dbReference type="Pfam" id="PF14279"/>
    </source>
</evidence>
<protein>
    <submittedName>
        <fullName evidence="2">HNH endonuclease</fullName>
    </submittedName>
</protein>
<keyword evidence="2" id="KW-0378">Hydrolase</keyword>
<dbReference type="RefSeq" id="WP_113882495.1">
    <property type="nucleotide sequence ID" value="NZ_QNSF01000004.1"/>
</dbReference>
<keyword evidence="2" id="KW-0255">Endonuclease</keyword>
<feature type="domain" description="HNH endonuclease 5" evidence="1">
    <location>
        <begin position="7"/>
        <end position="55"/>
    </location>
</feature>
<keyword evidence="2" id="KW-0540">Nuclease</keyword>
<proteinExistence type="predicted"/>
<dbReference type="EMBL" id="QNSF01000004">
    <property type="protein sequence ID" value="RBP94750.1"/>
    <property type="molecule type" value="Genomic_DNA"/>
</dbReference>